<protein>
    <recommendedName>
        <fullName evidence="3">Prevent-host-death protein</fullName>
    </recommendedName>
</protein>
<organism evidence="1 2">
    <name type="scientific">Dyella flagellata</name>
    <dbReference type="NCBI Taxonomy" id="1867833"/>
    <lineage>
        <taxon>Bacteria</taxon>
        <taxon>Pseudomonadati</taxon>
        <taxon>Pseudomonadota</taxon>
        <taxon>Gammaproteobacteria</taxon>
        <taxon>Lysobacterales</taxon>
        <taxon>Rhodanobacteraceae</taxon>
        <taxon>Dyella</taxon>
    </lineage>
</organism>
<evidence type="ECO:0000313" key="2">
    <source>
        <dbReference type="Proteomes" id="UP001156627"/>
    </source>
</evidence>
<gene>
    <name evidence="1" type="ORF">GCM10007898_39090</name>
</gene>
<reference evidence="2" key="1">
    <citation type="journal article" date="2019" name="Int. J. Syst. Evol. Microbiol.">
        <title>The Global Catalogue of Microorganisms (GCM) 10K type strain sequencing project: providing services to taxonomists for standard genome sequencing and annotation.</title>
        <authorList>
            <consortium name="The Broad Institute Genomics Platform"/>
            <consortium name="The Broad Institute Genome Sequencing Center for Infectious Disease"/>
            <person name="Wu L."/>
            <person name="Ma J."/>
        </authorList>
    </citation>
    <scope>NUCLEOTIDE SEQUENCE [LARGE SCALE GENOMIC DNA]</scope>
    <source>
        <strain evidence="2">NBRC 111981</strain>
    </source>
</reference>
<accession>A0ABQ5XIP1</accession>
<evidence type="ECO:0000313" key="1">
    <source>
        <dbReference type="EMBL" id="GLQ90334.1"/>
    </source>
</evidence>
<name>A0ABQ5XIP1_9GAMM</name>
<proteinExistence type="predicted"/>
<evidence type="ECO:0008006" key="3">
    <source>
        <dbReference type="Google" id="ProtNLM"/>
    </source>
</evidence>
<dbReference type="NCBIfam" id="NF041551">
    <property type="entry name" value="YlcI_YnfO_N"/>
    <property type="match status" value="1"/>
</dbReference>
<comment type="caution">
    <text evidence="1">The sequence shown here is derived from an EMBL/GenBank/DDBJ whole genome shotgun (WGS) entry which is preliminary data.</text>
</comment>
<sequence>MKTATIPSLRVDPGLREAAESVLNKGESLSSFMEESLRANIARRQMQREFIARGLASYEEAQRTGVYFSSDEVLAELDGMLRDAQAKGGHR</sequence>
<dbReference type="RefSeq" id="WP_284333754.1">
    <property type="nucleotide sequence ID" value="NZ_BSOA01000048.1"/>
</dbReference>
<dbReference type="Proteomes" id="UP001156627">
    <property type="component" value="Unassembled WGS sequence"/>
</dbReference>
<dbReference type="EMBL" id="BSOA01000048">
    <property type="protein sequence ID" value="GLQ90334.1"/>
    <property type="molecule type" value="Genomic_DNA"/>
</dbReference>
<keyword evidence="2" id="KW-1185">Reference proteome</keyword>